<organism evidence="1 2">
    <name type="scientific">Populus alba</name>
    <name type="common">White poplar</name>
    <dbReference type="NCBI Taxonomy" id="43335"/>
    <lineage>
        <taxon>Eukaryota</taxon>
        <taxon>Viridiplantae</taxon>
        <taxon>Streptophyta</taxon>
        <taxon>Embryophyta</taxon>
        <taxon>Tracheophyta</taxon>
        <taxon>Spermatophyta</taxon>
        <taxon>Magnoliopsida</taxon>
        <taxon>eudicotyledons</taxon>
        <taxon>Gunneridae</taxon>
        <taxon>Pentapetalae</taxon>
        <taxon>rosids</taxon>
        <taxon>fabids</taxon>
        <taxon>Malpighiales</taxon>
        <taxon>Salicaceae</taxon>
        <taxon>Saliceae</taxon>
        <taxon>Populus</taxon>
    </lineage>
</organism>
<proteinExistence type="predicted"/>
<gene>
    <name evidence="1" type="ORF">D5086_017347</name>
</gene>
<name>A0ACC4BX45_POPAL</name>
<protein>
    <submittedName>
        <fullName evidence="1">Uncharacterized protein</fullName>
    </submittedName>
</protein>
<comment type="caution">
    <text evidence="1">The sequence shown here is derived from an EMBL/GenBank/DDBJ whole genome shotgun (WGS) entry which is preliminary data.</text>
</comment>
<evidence type="ECO:0000313" key="2">
    <source>
        <dbReference type="Proteomes" id="UP000309997"/>
    </source>
</evidence>
<sequence>MLDLFSLPRFWCLDVSTMVSHLYTGFYFMLQGLLVIVSDWCSPFFPEWFLIFMFFCFGHWVVIDLRDQHWWMVDLWVRVHLGLFFHGFCNRSDLIASFVVSGVSSLTFVGAFEFANDAALNAATLCEIWWHFQTLGSVSIWFILLRYDCSCIAIVEESVSLAFNLVSLEVAFTLYYASVVHVDHRAGWCSFGCLIRGLTSFGLLFQCMPLFFQDPALCFAELGELMF</sequence>
<evidence type="ECO:0000313" key="1">
    <source>
        <dbReference type="EMBL" id="KAL3583015.1"/>
    </source>
</evidence>
<accession>A0ACC4BX45</accession>
<keyword evidence="2" id="KW-1185">Reference proteome</keyword>
<dbReference type="EMBL" id="RCHU02000008">
    <property type="protein sequence ID" value="KAL3583015.1"/>
    <property type="molecule type" value="Genomic_DNA"/>
</dbReference>
<dbReference type="Proteomes" id="UP000309997">
    <property type="component" value="Unassembled WGS sequence"/>
</dbReference>
<reference evidence="1 2" key="1">
    <citation type="journal article" date="2024" name="Plant Biotechnol. J.">
        <title>Genome and CRISPR/Cas9 system of a widespread forest tree (Populus alba) in the world.</title>
        <authorList>
            <person name="Liu Y.J."/>
            <person name="Jiang P.F."/>
            <person name="Han X.M."/>
            <person name="Li X.Y."/>
            <person name="Wang H.M."/>
            <person name="Wang Y.J."/>
            <person name="Wang X.X."/>
            <person name="Zeng Q.Y."/>
        </authorList>
    </citation>
    <scope>NUCLEOTIDE SEQUENCE [LARGE SCALE GENOMIC DNA]</scope>
    <source>
        <strain evidence="2">cv. PAL-ZL1</strain>
    </source>
</reference>